<sequence length="123" mass="14494">MSKKNIKFHCEKCGKIIDTDVSGFYIYKDISDAPKNIYDIMNVIINKEYNLSRNFCSNKCYNLFYWENIVLRSSLYNVIESEAMGCLLTTNSDNIPYSILKEVSLEDLEKYVEQKIRYIEDNL</sequence>
<keyword evidence="2" id="KW-1185">Reference proteome</keyword>
<organism evidence="1 2">
    <name type="scientific">Clostridium fungisolvens</name>
    <dbReference type="NCBI Taxonomy" id="1604897"/>
    <lineage>
        <taxon>Bacteria</taxon>
        <taxon>Bacillati</taxon>
        <taxon>Bacillota</taxon>
        <taxon>Clostridia</taxon>
        <taxon>Eubacteriales</taxon>
        <taxon>Clostridiaceae</taxon>
        <taxon>Clostridium</taxon>
    </lineage>
</organism>
<evidence type="ECO:0000313" key="1">
    <source>
        <dbReference type="EMBL" id="GFP75647.1"/>
    </source>
</evidence>
<evidence type="ECO:0000313" key="2">
    <source>
        <dbReference type="Proteomes" id="UP000580568"/>
    </source>
</evidence>
<comment type="caution">
    <text evidence="1">The sequence shown here is derived from an EMBL/GenBank/DDBJ whole genome shotgun (WGS) entry which is preliminary data.</text>
</comment>
<protein>
    <submittedName>
        <fullName evidence="1">Uncharacterized protein</fullName>
    </submittedName>
</protein>
<reference evidence="1 2" key="1">
    <citation type="submission" date="2020-07" db="EMBL/GenBank/DDBJ databases">
        <title>A new beta-1,3-glucan-decomposing anaerobic bacterium isolated from anoxic soil subjected to biological soil disinfestation.</title>
        <authorList>
            <person name="Ueki A."/>
            <person name="Tonouchi A."/>
        </authorList>
    </citation>
    <scope>NUCLEOTIDE SEQUENCE [LARGE SCALE GENOMIC DNA]</scope>
    <source>
        <strain evidence="1 2">TW1</strain>
    </source>
</reference>
<proteinExistence type="predicted"/>
<name>A0A6V8SEM4_9CLOT</name>
<accession>A0A6V8SEM4</accession>
<dbReference type="RefSeq" id="WP_183277140.1">
    <property type="nucleotide sequence ID" value="NZ_BLZR01000001.1"/>
</dbReference>
<dbReference type="EMBL" id="BLZR01000001">
    <property type="protein sequence ID" value="GFP75647.1"/>
    <property type="molecule type" value="Genomic_DNA"/>
</dbReference>
<dbReference type="AlphaFoldDB" id="A0A6V8SEM4"/>
<dbReference type="Proteomes" id="UP000580568">
    <property type="component" value="Unassembled WGS sequence"/>
</dbReference>
<gene>
    <name evidence="1" type="ORF">bsdtw1_01734</name>
</gene>